<evidence type="ECO:0000313" key="2">
    <source>
        <dbReference type="Proteomes" id="UP000268014"/>
    </source>
</evidence>
<keyword evidence="2" id="KW-1185">Reference proteome</keyword>
<dbReference type="WBParaSite" id="HPLM_0001629101-mRNA-1">
    <property type="protein sequence ID" value="HPLM_0001629101-mRNA-1"/>
    <property type="gene ID" value="HPLM_0001629101"/>
</dbReference>
<dbReference type="SUPFAM" id="SSF53098">
    <property type="entry name" value="Ribonuclease H-like"/>
    <property type="match status" value="1"/>
</dbReference>
<proteinExistence type="predicted"/>
<name>A0A0N4WWY4_HAEPC</name>
<reference evidence="3" key="1">
    <citation type="submission" date="2017-02" db="UniProtKB">
        <authorList>
            <consortium name="WormBaseParasite"/>
        </authorList>
    </citation>
    <scope>IDENTIFICATION</scope>
</reference>
<accession>A0A0N4WWY4</accession>
<dbReference type="Proteomes" id="UP000268014">
    <property type="component" value="Unassembled WGS sequence"/>
</dbReference>
<dbReference type="AlphaFoldDB" id="A0A0N4WWY4"/>
<dbReference type="InterPro" id="IPR012337">
    <property type="entry name" value="RNaseH-like_sf"/>
</dbReference>
<dbReference type="GO" id="GO:0003676">
    <property type="term" value="F:nucleic acid binding"/>
    <property type="evidence" value="ECO:0007669"/>
    <property type="project" value="InterPro"/>
</dbReference>
<dbReference type="Gene3D" id="3.30.420.10">
    <property type="entry name" value="Ribonuclease H-like superfamily/Ribonuclease H"/>
    <property type="match status" value="1"/>
</dbReference>
<dbReference type="InterPro" id="IPR036397">
    <property type="entry name" value="RNaseH_sf"/>
</dbReference>
<dbReference type="EMBL" id="UZAF01019348">
    <property type="protein sequence ID" value="VDO59353.1"/>
    <property type="molecule type" value="Genomic_DNA"/>
</dbReference>
<evidence type="ECO:0000313" key="3">
    <source>
        <dbReference type="WBParaSite" id="HPLM_0001629101-mRNA-1"/>
    </source>
</evidence>
<reference evidence="1 2" key="2">
    <citation type="submission" date="2018-11" db="EMBL/GenBank/DDBJ databases">
        <authorList>
            <consortium name="Pathogen Informatics"/>
        </authorList>
    </citation>
    <scope>NUCLEOTIDE SEQUENCE [LARGE SCALE GENOMIC DNA]</scope>
    <source>
        <strain evidence="1 2">MHpl1</strain>
    </source>
</reference>
<dbReference type="OrthoDB" id="5832112at2759"/>
<sequence>MVARTLFERWMADGCRIPKPYCLTKAENLTAICSKGYNPHENGITERFDRTIIGLLRKKEGDMMIPYCMIAYNTTAHEATVIHHEVIHHSSLCTVSTENTMGFPASDGELTALG</sequence>
<evidence type="ECO:0000313" key="1">
    <source>
        <dbReference type="EMBL" id="VDO59353.1"/>
    </source>
</evidence>
<organism evidence="3">
    <name type="scientific">Haemonchus placei</name>
    <name type="common">Barber's pole worm</name>
    <dbReference type="NCBI Taxonomy" id="6290"/>
    <lineage>
        <taxon>Eukaryota</taxon>
        <taxon>Metazoa</taxon>
        <taxon>Ecdysozoa</taxon>
        <taxon>Nematoda</taxon>
        <taxon>Chromadorea</taxon>
        <taxon>Rhabditida</taxon>
        <taxon>Rhabditina</taxon>
        <taxon>Rhabditomorpha</taxon>
        <taxon>Strongyloidea</taxon>
        <taxon>Trichostrongylidae</taxon>
        <taxon>Haemonchus</taxon>
    </lineage>
</organism>
<protein>
    <submittedName>
        <fullName evidence="3">Integrase catalytic domain-containing protein</fullName>
    </submittedName>
</protein>
<gene>
    <name evidence="1" type="ORF">HPLM_LOCUS16283</name>
</gene>